<evidence type="ECO:0000313" key="3">
    <source>
        <dbReference type="Proteomes" id="UP001596443"/>
    </source>
</evidence>
<dbReference type="GeneID" id="81208438"/>
<name>A0ABD5TA35_9EURY</name>
<dbReference type="AlphaFoldDB" id="A0ABD5TA35"/>
<comment type="caution">
    <text evidence="2">The sequence shown here is derived from an EMBL/GenBank/DDBJ whole genome shotgun (WGS) entry which is preliminary data.</text>
</comment>
<feature type="region of interest" description="Disordered" evidence="1">
    <location>
        <begin position="1"/>
        <end position="31"/>
    </location>
</feature>
<accession>A0ABD5TA35</accession>
<keyword evidence="3" id="KW-1185">Reference proteome</keyword>
<protein>
    <submittedName>
        <fullName evidence="2">Uncharacterized protein</fullName>
    </submittedName>
</protein>
<gene>
    <name evidence="2" type="ORF">ACFQFD_05290</name>
</gene>
<reference evidence="2 3" key="1">
    <citation type="journal article" date="2019" name="Int. J. Syst. Evol. Microbiol.">
        <title>The Global Catalogue of Microorganisms (GCM) 10K type strain sequencing project: providing services to taxonomists for standard genome sequencing and annotation.</title>
        <authorList>
            <consortium name="The Broad Institute Genomics Platform"/>
            <consortium name="The Broad Institute Genome Sequencing Center for Infectious Disease"/>
            <person name="Wu L."/>
            <person name="Ma J."/>
        </authorList>
    </citation>
    <scope>NUCLEOTIDE SEQUENCE [LARGE SCALE GENOMIC DNA]</scope>
    <source>
        <strain evidence="2 3">SYNS20</strain>
    </source>
</reference>
<evidence type="ECO:0000256" key="1">
    <source>
        <dbReference type="SAM" id="MobiDB-lite"/>
    </source>
</evidence>
<dbReference type="Proteomes" id="UP001596443">
    <property type="component" value="Unassembled WGS sequence"/>
</dbReference>
<sequence>MGSDTPPPRGGTDDGFEEHRIKRPSEPGLDLTLGDVARVDEHVGDLVGGRA</sequence>
<dbReference type="RefSeq" id="WP_284062264.1">
    <property type="nucleotide sequence ID" value="NZ_CP126158.1"/>
</dbReference>
<dbReference type="EMBL" id="JBHSWX010000012">
    <property type="protein sequence ID" value="MFC6785407.1"/>
    <property type="molecule type" value="Genomic_DNA"/>
</dbReference>
<evidence type="ECO:0000313" key="2">
    <source>
        <dbReference type="EMBL" id="MFC6785407.1"/>
    </source>
</evidence>
<proteinExistence type="predicted"/>
<organism evidence="2 3">
    <name type="scientific">Halobaculum halobium</name>
    <dbReference type="NCBI Taxonomy" id="3032281"/>
    <lineage>
        <taxon>Archaea</taxon>
        <taxon>Methanobacteriati</taxon>
        <taxon>Methanobacteriota</taxon>
        <taxon>Stenosarchaea group</taxon>
        <taxon>Halobacteria</taxon>
        <taxon>Halobacteriales</taxon>
        <taxon>Haloferacaceae</taxon>
        <taxon>Halobaculum</taxon>
    </lineage>
</organism>